<evidence type="ECO:0000313" key="1">
    <source>
        <dbReference type="EMBL" id="PNX88154.1"/>
    </source>
</evidence>
<accession>A0A2K3MBJ2</accession>
<reference evidence="1 2" key="1">
    <citation type="journal article" date="2014" name="Am. J. Bot.">
        <title>Genome assembly and annotation for red clover (Trifolium pratense; Fabaceae).</title>
        <authorList>
            <person name="Istvanek J."/>
            <person name="Jaros M."/>
            <person name="Krenek A."/>
            <person name="Repkova J."/>
        </authorList>
    </citation>
    <scope>NUCLEOTIDE SEQUENCE [LARGE SCALE GENOMIC DNA]</scope>
    <source>
        <strain evidence="2">cv. Tatra</strain>
        <tissue evidence="1">Young leaves</tissue>
    </source>
</reference>
<dbReference type="Gene3D" id="3.80.10.10">
    <property type="entry name" value="Ribonuclease Inhibitor"/>
    <property type="match status" value="1"/>
</dbReference>
<name>A0A2K3MBJ2_TRIPR</name>
<dbReference type="GO" id="GO:0031146">
    <property type="term" value="P:SCF-dependent proteasomal ubiquitin-dependent protein catabolic process"/>
    <property type="evidence" value="ECO:0007669"/>
    <property type="project" value="TreeGrafter"/>
</dbReference>
<organism evidence="1 2">
    <name type="scientific">Trifolium pratense</name>
    <name type="common">Red clover</name>
    <dbReference type="NCBI Taxonomy" id="57577"/>
    <lineage>
        <taxon>Eukaryota</taxon>
        <taxon>Viridiplantae</taxon>
        <taxon>Streptophyta</taxon>
        <taxon>Embryophyta</taxon>
        <taxon>Tracheophyta</taxon>
        <taxon>Spermatophyta</taxon>
        <taxon>Magnoliopsida</taxon>
        <taxon>eudicotyledons</taxon>
        <taxon>Gunneridae</taxon>
        <taxon>Pentapetalae</taxon>
        <taxon>rosids</taxon>
        <taxon>fabids</taxon>
        <taxon>Fabales</taxon>
        <taxon>Fabaceae</taxon>
        <taxon>Papilionoideae</taxon>
        <taxon>50 kb inversion clade</taxon>
        <taxon>NPAAA clade</taxon>
        <taxon>Hologalegina</taxon>
        <taxon>IRL clade</taxon>
        <taxon>Trifolieae</taxon>
        <taxon>Trifolium</taxon>
    </lineage>
</organism>
<dbReference type="InterPro" id="IPR032675">
    <property type="entry name" value="LRR_dom_sf"/>
</dbReference>
<gene>
    <name evidence="1" type="ORF">L195_g044255</name>
</gene>
<dbReference type="Proteomes" id="UP000236291">
    <property type="component" value="Unassembled WGS sequence"/>
</dbReference>
<protein>
    <submittedName>
        <fullName evidence="1">Putative F-box/LRR protein</fullName>
    </submittedName>
</protein>
<dbReference type="EMBL" id="ASHM01055765">
    <property type="protein sequence ID" value="PNX88154.1"/>
    <property type="molecule type" value="Genomic_DNA"/>
</dbReference>
<dbReference type="SUPFAM" id="SSF52047">
    <property type="entry name" value="RNI-like"/>
    <property type="match status" value="1"/>
</dbReference>
<dbReference type="PANTHER" id="PTHR13318:SF106">
    <property type="entry name" value="F-BOX_LRR-REPEAT PROTEIN 2"/>
    <property type="match status" value="1"/>
</dbReference>
<reference evidence="1 2" key="2">
    <citation type="journal article" date="2017" name="Front. Plant Sci.">
        <title>Gene Classification and Mining of Molecular Markers Useful in Red Clover (Trifolium pratense) Breeding.</title>
        <authorList>
            <person name="Istvanek J."/>
            <person name="Dluhosova J."/>
            <person name="Dluhos P."/>
            <person name="Patkova L."/>
            <person name="Nedelnik J."/>
            <person name="Repkova J."/>
        </authorList>
    </citation>
    <scope>NUCLEOTIDE SEQUENCE [LARGE SCALE GENOMIC DNA]</scope>
    <source>
        <strain evidence="2">cv. Tatra</strain>
        <tissue evidence="1">Young leaves</tissue>
    </source>
</reference>
<proteinExistence type="predicted"/>
<dbReference type="AlphaFoldDB" id="A0A2K3MBJ2"/>
<evidence type="ECO:0000313" key="2">
    <source>
        <dbReference type="Proteomes" id="UP000236291"/>
    </source>
</evidence>
<dbReference type="PANTHER" id="PTHR13318">
    <property type="entry name" value="PARTNER OF PAIRED, ISOFORM B-RELATED"/>
    <property type="match status" value="1"/>
</dbReference>
<sequence length="202" mass="23159">MVSSYILPEDCWESIFKFIINDDDDYYYNINLRSLSLVSKQFLSITNRLFLFSLTLSDESKYCRLLQRFTNLNSLKLTGEYTDLDNLLIEISSFPLKQLTSLDLSNQPTIPAIGLRAFSKKITTLTSLTCSYIDSINTSDLFLIAECFPLLQELNFSYPCPSILENGFHEDCSSYVDGIEAISLALIKLRKDLLMLSVRDRH</sequence>
<comment type="caution">
    <text evidence="1">The sequence shown here is derived from an EMBL/GenBank/DDBJ whole genome shotgun (WGS) entry which is preliminary data.</text>
</comment>
<dbReference type="STRING" id="57577.A0A2K3MBJ2"/>
<dbReference type="GO" id="GO:0019005">
    <property type="term" value="C:SCF ubiquitin ligase complex"/>
    <property type="evidence" value="ECO:0007669"/>
    <property type="project" value="TreeGrafter"/>
</dbReference>